<proteinExistence type="predicted"/>
<dbReference type="OrthoDB" id="649666at2"/>
<feature type="transmembrane region" description="Helical" evidence="1">
    <location>
        <begin position="89"/>
        <end position="111"/>
    </location>
</feature>
<dbReference type="PANTHER" id="PTHR30273:SF2">
    <property type="entry name" value="PROTEIN FECR"/>
    <property type="match status" value="1"/>
</dbReference>
<dbReference type="PANTHER" id="PTHR30273">
    <property type="entry name" value="PERIPLASMIC SIGNAL SENSOR AND SIGMA FACTOR ACTIVATOR FECR-RELATED"/>
    <property type="match status" value="1"/>
</dbReference>
<dbReference type="EMBL" id="SOPX01000005">
    <property type="protein sequence ID" value="TFB28785.1"/>
    <property type="molecule type" value="Genomic_DNA"/>
</dbReference>
<dbReference type="RefSeq" id="WP_121287671.1">
    <property type="nucleotide sequence ID" value="NZ_RCCK01000015.1"/>
</dbReference>
<name>A0A497XUA4_9SPHI</name>
<gene>
    <name evidence="4" type="ORF">BCL90_4838</name>
    <name evidence="5" type="ORF">E3V97_21940</name>
</gene>
<evidence type="ECO:0000313" key="6">
    <source>
        <dbReference type="Proteomes" id="UP000273898"/>
    </source>
</evidence>
<keyword evidence="1" id="KW-0812">Transmembrane</keyword>
<comment type="caution">
    <text evidence="4">The sequence shown here is derived from an EMBL/GenBank/DDBJ whole genome shotgun (WGS) entry which is preliminary data.</text>
</comment>
<organism evidence="4 6">
    <name type="scientific">Pedobacter alluvionis</name>
    <dbReference type="NCBI Taxonomy" id="475253"/>
    <lineage>
        <taxon>Bacteria</taxon>
        <taxon>Pseudomonadati</taxon>
        <taxon>Bacteroidota</taxon>
        <taxon>Sphingobacteriia</taxon>
        <taxon>Sphingobacteriales</taxon>
        <taxon>Sphingobacteriaceae</taxon>
        <taxon>Pedobacter</taxon>
    </lineage>
</organism>
<keyword evidence="1" id="KW-1133">Transmembrane helix</keyword>
<dbReference type="InterPro" id="IPR032508">
    <property type="entry name" value="FecR_C"/>
</dbReference>
<dbReference type="Pfam" id="PF04773">
    <property type="entry name" value="FecR"/>
    <property type="match status" value="1"/>
</dbReference>
<feature type="domain" description="Protein FecR C-terminal" evidence="3">
    <location>
        <begin position="316"/>
        <end position="381"/>
    </location>
</feature>
<evidence type="ECO:0000259" key="2">
    <source>
        <dbReference type="Pfam" id="PF04773"/>
    </source>
</evidence>
<reference evidence="4 6" key="1">
    <citation type="submission" date="2018-10" db="EMBL/GenBank/DDBJ databases">
        <title>Genomic Encyclopedia of Archaeal and Bacterial Type Strains, Phase II (KMG-II): from individual species to whole genera.</title>
        <authorList>
            <person name="Goeker M."/>
        </authorList>
    </citation>
    <scope>NUCLEOTIDE SEQUENCE [LARGE SCALE GENOMIC DNA]</scope>
    <source>
        <strain evidence="4 6">DSM 19624</strain>
    </source>
</reference>
<dbReference type="Proteomes" id="UP000297429">
    <property type="component" value="Unassembled WGS sequence"/>
</dbReference>
<protein>
    <submittedName>
        <fullName evidence="4">FecR family protein</fullName>
    </submittedName>
</protein>
<dbReference type="InterPro" id="IPR006860">
    <property type="entry name" value="FecR"/>
</dbReference>
<dbReference type="EMBL" id="RCCK01000015">
    <property type="protein sequence ID" value="RLJ72011.1"/>
    <property type="molecule type" value="Genomic_DNA"/>
</dbReference>
<dbReference type="GO" id="GO:0016989">
    <property type="term" value="F:sigma factor antagonist activity"/>
    <property type="evidence" value="ECO:0007669"/>
    <property type="project" value="TreeGrafter"/>
</dbReference>
<keyword evidence="1" id="KW-0472">Membrane</keyword>
<dbReference type="InterPro" id="IPR012373">
    <property type="entry name" value="Ferrdict_sens_TM"/>
</dbReference>
<sequence>MNEKIKVELLFEKHINNTINDEELFQLHSFFQTGNNEEQLNRLLQAHFASEVPSNILNEKSAEVADLAWIEIQHNIGLKKPTLMGRISWITKVAAAVLIFVSLSVSIYFILKNDPAGKLTSKNITDIQPGTNRASLISSKGTVYQLNGEKQEIITENGIVRYKDGTLVENEELNQNLTLSTPKGGQYCVTLSDGTKVWLNAASSLSYPATFSGKERRVELVGEAYFEVHHNASLPFIVSTMGQQIRVLGTSFNVNAYQDENKTVTTLVNGRVQLSREGNNEAPQLHPGEQSVLAGAGFEIAEVDASLFVAWKDGQFRFKATPLTEVMRQVERWYNLDVDYTGIPADIQIHASISRDKKLSTVLHALEKITDLKFDIKGRSVKLMR</sequence>
<evidence type="ECO:0000313" key="4">
    <source>
        <dbReference type="EMBL" id="RLJ72011.1"/>
    </source>
</evidence>
<evidence type="ECO:0000256" key="1">
    <source>
        <dbReference type="SAM" id="Phobius"/>
    </source>
</evidence>
<keyword evidence="7" id="KW-1185">Reference proteome</keyword>
<dbReference type="Pfam" id="PF16344">
    <property type="entry name" value="FecR_C"/>
    <property type="match status" value="1"/>
</dbReference>
<dbReference type="Gene3D" id="2.60.120.1440">
    <property type="match status" value="1"/>
</dbReference>
<evidence type="ECO:0000313" key="7">
    <source>
        <dbReference type="Proteomes" id="UP000297429"/>
    </source>
</evidence>
<evidence type="ECO:0000259" key="3">
    <source>
        <dbReference type="Pfam" id="PF16344"/>
    </source>
</evidence>
<accession>A0A497XUA4</accession>
<reference evidence="5 7" key="2">
    <citation type="submission" date="2019-03" db="EMBL/GenBank/DDBJ databases">
        <authorList>
            <person name="He R.-H."/>
        </authorList>
    </citation>
    <scope>NUCLEOTIDE SEQUENCE [LARGE SCALE GENOMIC DNA]</scope>
    <source>
        <strain evidence="5 7">DSM 19624</strain>
    </source>
</reference>
<evidence type="ECO:0000313" key="5">
    <source>
        <dbReference type="EMBL" id="TFB28785.1"/>
    </source>
</evidence>
<feature type="domain" description="FecR protein" evidence="2">
    <location>
        <begin position="178"/>
        <end position="273"/>
    </location>
</feature>
<dbReference type="Gene3D" id="3.55.50.30">
    <property type="match status" value="1"/>
</dbReference>
<dbReference type="Proteomes" id="UP000273898">
    <property type="component" value="Unassembled WGS sequence"/>
</dbReference>
<dbReference type="AlphaFoldDB" id="A0A497XUA4"/>
<dbReference type="FunFam" id="2.60.120.1440:FF:000001">
    <property type="entry name" value="Putative anti-sigma factor"/>
    <property type="match status" value="1"/>
</dbReference>